<dbReference type="InterPro" id="IPR006638">
    <property type="entry name" value="Elp3/MiaA/NifB-like_rSAM"/>
</dbReference>
<dbReference type="PROSITE" id="PS51918">
    <property type="entry name" value="RADICAL_SAM"/>
    <property type="match status" value="1"/>
</dbReference>
<evidence type="ECO:0000313" key="3">
    <source>
        <dbReference type="EMBL" id="HGQ86332.1"/>
    </source>
</evidence>
<dbReference type="InterPro" id="IPR045784">
    <property type="entry name" value="Radical_SAM_N2"/>
</dbReference>
<dbReference type="InterPro" id="IPR007197">
    <property type="entry name" value="rSAM"/>
</dbReference>
<dbReference type="SMART" id="SM00729">
    <property type="entry name" value="Elp3"/>
    <property type="match status" value="1"/>
</dbReference>
<dbReference type="GO" id="GO:0051536">
    <property type="term" value="F:iron-sulfur cluster binding"/>
    <property type="evidence" value="ECO:0007669"/>
    <property type="project" value="InterPro"/>
</dbReference>
<dbReference type="Pfam" id="PF04055">
    <property type="entry name" value="Radical_SAM"/>
    <property type="match status" value="1"/>
</dbReference>
<feature type="domain" description="Radical SAM core" evidence="2">
    <location>
        <begin position="201"/>
        <end position="421"/>
    </location>
</feature>
<gene>
    <name evidence="3" type="ORF">ENT66_08730</name>
</gene>
<name>A0A7C4JRT8_9BACT</name>
<accession>A0A7C4JRT8</accession>
<keyword evidence="1" id="KW-1133">Transmembrane helix</keyword>
<feature type="transmembrane region" description="Helical" evidence="1">
    <location>
        <begin position="21"/>
        <end position="42"/>
    </location>
</feature>
<keyword evidence="1" id="KW-0472">Membrane</keyword>
<dbReference type="Pfam" id="PF19864">
    <property type="entry name" value="Radical_SAM_N2"/>
    <property type="match status" value="1"/>
</dbReference>
<dbReference type="AlphaFoldDB" id="A0A7C4JRT8"/>
<organism evidence="3">
    <name type="scientific">Thermodesulfobacterium geofontis</name>
    <dbReference type="NCBI Taxonomy" id="1295609"/>
    <lineage>
        <taxon>Bacteria</taxon>
        <taxon>Pseudomonadati</taxon>
        <taxon>Thermodesulfobacteriota</taxon>
        <taxon>Thermodesulfobacteria</taxon>
        <taxon>Thermodesulfobacteriales</taxon>
        <taxon>Thermodesulfobacteriaceae</taxon>
        <taxon>Thermodesulfobacterium</taxon>
    </lineage>
</organism>
<dbReference type="GO" id="GO:0003824">
    <property type="term" value="F:catalytic activity"/>
    <property type="evidence" value="ECO:0007669"/>
    <property type="project" value="InterPro"/>
</dbReference>
<protein>
    <submittedName>
        <fullName evidence="3">Radical SAM protein</fullName>
    </submittedName>
</protein>
<comment type="caution">
    <text evidence="3">The sequence shown here is derived from an EMBL/GenBank/DDBJ whole genome shotgun (WGS) entry which is preliminary data.</text>
</comment>
<evidence type="ECO:0000256" key="1">
    <source>
        <dbReference type="SAM" id="Phobius"/>
    </source>
</evidence>
<sequence length="519" mass="60747">MDYLKVEKNYIKKKWRNKISIALIFPNYYPVGMSNLGFLYIYERLNRYEEIVCERVFLPEKEIPLRSIESNRPLKDFDLIIFSIPFEVDYINVLKILKLGEIDLEPLKRKEIVLAGGVATWLNPEPLSPFIDAFLLGEWEEIEERIIPIILDYFQDKKKFLEKLDVFPFVYIPFKEKKEIKVAKSKELKKVIYSKIISKKAEFSDTYLIEVSKGCGRACRFCAAGFVYRPPRSYTENLLSEAVEEIPDNSKVGLIGLEFADKKEILMLGNKLLEKGCVLTFSSLRIDALNNEFLELLKGTKSVAIAPETASFKLKKVINKNLTEEEIFWALSKFQEKGLKKVKFYFMLGLPLENLEDLKEIVKFIKKLSEKKYKLIFSFTFSFFIPKPHTPFQWAKFLDLKELKERERFIKRELYYIKNLKIESPKSAFIQALIARGGRDLKEFIFLLSKGAGLKEALKSIPNIEDILSPKDSLEIVFPWDKIDIGVKKKYLWREWRRALRLEFTTFCNTKKCKICGAC</sequence>
<dbReference type="InterPro" id="IPR023404">
    <property type="entry name" value="rSAM_horseshoe"/>
</dbReference>
<evidence type="ECO:0000259" key="2">
    <source>
        <dbReference type="PROSITE" id="PS51918"/>
    </source>
</evidence>
<dbReference type="SFLD" id="SFLDS00029">
    <property type="entry name" value="Radical_SAM"/>
    <property type="match status" value="1"/>
</dbReference>
<dbReference type="SFLD" id="SFLDG01082">
    <property type="entry name" value="B12-binding_domain_containing"/>
    <property type="match status" value="1"/>
</dbReference>
<dbReference type="PANTHER" id="PTHR42731:SF5">
    <property type="entry name" value="RADICAL SAM DOMAIN PROTEIN"/>
    <property type="match status" value="1"/>
</dbReference>
<keyword evidence="1" id="KW-0812">Transmembrane</keyword>
<dbReference type="Gene3D" id="3.80.30.20">
    <property type="entry name" value="tm_1862 like domain"/>
    <property type="match status" value="1"/>
</dbReference>
<reference evidence="3" key="1">
    <citation type="journal article" date="2020" name="mSystems">
        <title>Genome- and Community-Level Interaction Insights into Carbon Utilization and Element Cycling Functions of Hydrothermarchaeota in Hydrothermal Sediment.</title>
        <authorList>
            <person name="Zhou Z."/>
            <person name="Liu Y."/>
            <person name="Xu W."/>
            <person name="Pan J."/>
            <person name="Luo Z.H."/>
            <person name="Li M."/>
        </authorList>
    </citation>
    <scope>NUCLEOTIDE SEQUENCE [LARGE SCALE GENOMIC DNA]</scope>
    <source>
        <strain evidence="3">SpSt-6</strain>
    </source>
</reference>
<dbReference type="InterPro" id="IPR058240">
    <property type="entry name" value="rSAM_sf"/>
</dbReference>
<dbReference type="SUPFAM" id="SSF102114">
    <property type="entry name" value="Radical SAM enzymes"/>
    <property type="match status" value="1"/>
</dbReference>
<proteinExistence type="predicted"/>
<dbReference type="PANTHER" id="PTHR42731">
    <property type="entry name" value="SLL1084 PROTEIN"/>
    <property type="match status" value="1"/>
</dbReference>
<dbReference type="EMBL" id="DSZN01000136">
    <property type="protein sequence ID" value="HGQ86332.1"/>
    <property type="molecule type" value="Genomic_DNA"/>
</dbReference>